<dbReference type="AlphaFoldDB" id="A0A0U3SGJ7"/>
<accession>A0A0U3SGJ7</accession>
<evidence type="ECO:0000313" key="10">
    <source>
        <dbReference type="Proteomes" id="UP000059542"/>
    </source>
</evidence>
<evidence type="ECO:0000256" key="2">
    <source>
        <dbReference type="ARBA" id="ARBA00006275"/>
    </source>
</evidence>
<dbReference type="CDD" id="cd08977">
    <property type="entry name" value="SusD"/>
    <property type="match status" value="1"/>
</dbReference>
<feature type="domain" description="SusD-like N-terminal" evidence="8">
    <location>
        <begin position="47"/>
        <end position="222"/>
    </location>
</feature>
<evidence type="ECO:0008006" key="11">
    <source>
        <dbReference type="Google" id="ProtNLM"/>
    </source>
</evidence>
<evidence type="ECO:0000259" key="7">
    <source>
        <dbReference type="Pfam" id="PF07980"/>
    </source>
</evidence>
<dbReference type="Pfam" id="PF14322">
    <property type="entry name" value="SusD-like_3"/>
    <property type="match status" value="1"/>
</dbReference>
<evidence type="ECO:0000256" key="3">
    <source>
        <dbReference type="ARBA" id="ARBA00022729"/>
    </source>
</evidence>
<dbReference type="Proteomes" id="UP000059542">
    <property type="component" value="Chromosome"/>
</dbReference>
<dbReference type="EMBL" id="CP013909">
    <property type="protein sequence ID" value="ALW85286.1"/>
    <property type="molecule type" value="Genomic_DNA"/>
</dbReference>
<evidence type="ECO:0000256" key="6">
    <source>
        <dbReference type="SAM" id="SignalP"/>
    </source>
</evidence>
<feature type="signal peptide" evidence="6">
    <location>
        <begin position="1"/>
        <end position="20"/>
    </location>
</feature>
<evidence type="ECO:0000313" key="9">
    <source>
        <dbReference type="EMBL" id="ALW85286.1"/>
    </source>
</evidence>
<dbReference type="InterPro" id="IPR011990">
    <property type="entry name" value="TPR-like_helical_dom_sf"/>
</dbReference>
<evidence type="ECO:0000256" key="5">
    <source>
        <dbReference type="ARBA" id="ARBA00023237"/>
    </source>
</evidence>
<comment type="similarity">
    <text evidence="2">Belongs to the SusD family.</text>
</comment>
<organism evidence="9 10">
    <name type="scientific">Hymenobacter sedentarius</name>
    <dbReference type="NCBI Taxonomy" id="1411621"/>
    <lineage>
        <taxon>Bacteria</taxon>
        <taxon>Pseudomonadati</taxon>
        <taxon>Bacteroidota</taxon>
        <taxon>Cytophagia</taxon>
        <taxon>Cytophagales</taxon>
        <taxon>Hymenobacteraceae</taxon>
        <taxon>Hymenobacter</taxon>
    </lineage>
</organism>
<comment type="subcellular location">
    <subcellularLocation>
        <location evidence="1">Cell outer membrane</location>
    </subcellularLocation>
</comment>
<dbReference type="RefSeq" id="WP_068192260.1">
    <property type="nucleotide sequence ID" value="NZ_CP013909.1"/>
</dbReference>
<gene>
    <name evidence="9" type="ORF">AUC43_09370</name>
</gene>
<keyword evidence="3 6" id="KW-0732">Signal</keyword>
<dbReference type="PROSITE" id="PS51257">
    <property type="entry name" value="PROKAR_LIPOPROTEIN"/>
    <property type="match status" value="1"/>
</dbReference>
<dbReference type="SUPFAM" id="SSF48452">
    <property type="entry name" value="TPR-like"/>
    <property type="match status" value="1"/>
</dbReference>
<dbReference type="InterPro" id="IPR033985">
    <property type="entry name" value="SusD-like_N"/>
</dbReference>
<evidence type="ECO:0000256" key="4">
    <source>
        <dbReference type="ARBA" id="ARBA00023136"/>
    </source>
</evidence>
<keyword evidence="10" id="KW-1185">Reference proteome</keyword>
<keyword evidence="4" id="KW-0472">Membrane</keyword>
<dbReference type="KEGG" id="hyg:AUC43_09370"/>
<name>A0A0U3SGJ7_9BACT</name>
<feature type="domain" description="RagB/SusD" evidence="7">
    <location>
        <begin position="349"/>
        <end position="504"/>
    </location>
</feature>
<evidence type="ECO:0000256" key="1">
    <source>
        <dbReference type="ARBA" id="ARBA00004442"/>
    </source>
</evidence>
<sequence>MNALKLLAYSAALGLGTLLASSCSEKELYIPPVANNTADEFYKDEAQVNQGVIAIYNGALSFPQSSNWNMSEFRSDNINAQVQTVQRDFSDISNFTATSQLGQLQATWTDLFEVVYRSNILLEKIQPFSFARVNQFKGEARFLRAYAYFDLVRYWGPVPIADHVLGIEESKTVPRAPIADVYKLIVDDLTFAAANLPASYGTTDKGRATKWAAKAMLARVYLTMYGYPLRQSSALPLAKQQLMDVYAAAGPTTFSMAANFADLFKTVNDNKYAVFEIQYASGGVGLGSTIPWDQGSVFPSWWSPFSPSQTDITPSPDFLGRNWSIKDLRRKATLDTVYVNPTTNAITVTRAQFTKFLEKGTTAPQNNRDYSNNFPIIRFEDVMLMYAEVLTEESGSVQPLALSLVNQIRTRSGVAAYTATSPETASKAAFIAAILKERKYEFAAEGLRWFDLVRTGNAISVMTAYKRLTINSGFRQLDEHDLLFPIPLLELRINPGFWQQNPGYN</sequence>
<evidence type="ECO:0000259" key="8">
    <source>
        <dbReference type="Pfam" id="PF14322"/>
    </source>
</evidence>
<reference evidence="9 10" key="1">
    <citation type="submission" date="2015-12" db="EMBL/GenBank/DDBJ databases">
        <authorList>
            <person name="Shamseldin A."/>
            <person name="Moawad H."/>
            <person name="Abd El-Rahim W.M."/>
            <person name="Sadowsky M.J."/>
        </authorList>
    </citation>
    <scope>NUCLEOTIDE SEQUENCE [LARGE SCALE GENOMIC DNA]</scope>
    <source>
        <strain evidence="9 10">DG5B</strain>
    </source>
</reference>
<dbReference type="STRING" id="1411621.AUC43_09370"/>
<dbReference type="OrthoDB" id="9792139at2"/>
<dbReference type="GO" id="GO:0009279">
    <property type="term" value="C:cell outer membrane"/>
    <property type="evidence" value="ECO:0007669"/>
    <property type="project" value="UniProtKB-SubCell"/>
</dbReference>
<dbReference type="InterPro" id="IPR012944">
    <property type="entry name" value="SusD_RagB_dom"/>
</dbReference>
<keyword evidence="5" id="KW-0998">Cell outer membrane</keyword>
<proteinExistence type="inferred from homology"/>
<dbReference type="Pfam" id="PF07980">
    <property type="entry name" value="SusD_RagB"/>
    <property type="match status" value="1"/>
</dbReference>
<feature type="chain" id="PRO_5006845072" description="Carbohydrate-binding protein SusD" evidence="6">
    <location>
        <begin position="21"/>
        <end position="505"/>
    </location>
</feature>
<dbReference type="Gene3D" id="1.25.40.390">
    <property type="match status" value="1"/>
</dbReference>
<protein>
    <recommendedName>
        <fullName evidence="11">Carbohydrate-binding protein SusD</fullName>
    </recommendedName>
</protein>